<evidence type="ECO:0000313" key="3">
    <source>
        <dbReference type="Proteomes" id="UP001218629"/>
    </source>
</evidence>
<evidence type="ECO:0000256" key="1">
    <source>
        <dbReference type="SAM" id="Phobius"/>
    </source>
</evidence>
<dbReference type="Proteomes" id="UP001218629">
    <property type="component" value="Chromosome"/>
</dbReference>
<keyword evidence="1" id="KW-1133">Transmembrane helix</keyword>
<keyword evidence="1" id="KW-0472">Membrane</keyword>
<name>A0ABY8AK81_9ACTN</name>
<proteinExistence type="predicted"/>
<evidence type="ECO:0000313" key="2">
    <source>
        <dbReference type="EMBL" id="WEB45397.1"/>
    </source>
</evidence>
<reference evidence="2 3" key="1">
    <citation type="submission" date="2022-03" db="EMBL/GenBank/DDBJ databases">
        <title>Streptomyces yunnanensis P86,complete genome.</title>
        <authorList>
            <person name="Chen S."/>
            <person name="Zhang Q."/>
        </authorList>
    </citation>
    <scope>NUCLEOTIDE SEQUENCE [LARGE SCALE GENOMIC DNA]</scope>
    <source>
        <strain evidence="2 3">P86</strain>
    </source>
</reference>
<dbReference type="RefSeq" id="WP_275311579.1">
    <property type="nucleotide sequence ID" value="NZ_CP095749.1"/>
</dbReference>
<gene>
    <name evidence="2" type="ORF">MOV08_43010</name>
</gene>
<organism evidence="2 3">
    <name type="scientific">Streptomyces yunnanensis</name>
    <dbReference type="NCBI Taxonomy" id="156453"/>
    <lineage>
        <taxon>Bacteria</taxon>
        <taxon>Bacillati</taxon>
        <taxon>Actinomycetota</taxon>
        <taxon>Actinomycetes</taxon>
        <taxon>Kitasatosporales</taxon>
        <taxon>Streptomycetaceae</taxon>
        <taxon>Streptomyces</taxon>
    </lineage>
</organism>
<feature type="transmembrane region" description="Helical" evidence="1">
    <location>
        <begin position="167"/>
        <end position="188"/>
    </location>
</feature>
<protein>
    <submittedName>
        <fullName evidence="2">Uncharacterized protein</fullName>
    </submittedName>
</protein>
<sequence length="387" mass="41618">MLASAAEVELTDLTLNDLVYYLPRTTREARGGNPAATSWDPVLNELRERPGSRAAANLAAVLTTPLMVTLARAVYSDTPDHDPAALLDTRRFRTPEELEDHLLDNFTATVYRPRPGHHPGSGSRRTFDPERAQYWLGYLAHHLTRLDTPDLEWWRLGHGLRRVPRTLVTSLVICVAIGLVDGVVGTLFDSFAFQLADGLVAGLLGGLLFGIAYWFMVAAKDTAVEPSGYLRPLSAGVGSRGPCPSRGAGGCRCGCSFPNGSVSAIGLSPSWPMTSRSIVTMWAETAGESESEVGLPGTARPGHQQIAASDVDDGGVAQAASVAAATVDEASSRTRLSQAEVLVPRISLIRMWLPSRRTNRPSLYRVNQGCHAFARTAIGPRAKVRPS</sequence>
<dbReference type="EMBL" id="CP095749">
    <property type="protein sequence ID" value="WEB45397.1"/>
    <property type="molecule type" value="Genomic_DNA"/>
</dbReference>
<keyword evidence="3" id="KW-1185">Reference proteome</keyword>
<accession>A0ABY8AK81</accession>
<feature type="transmembrane region" description="Helical" evidence="1">
    <location>
        <begin position="200"/>
        <end position="219"/>
    </location>
</feature>
<keyword evidence="1" id="KW-0812">Transmembrane</keyword>